<dbReference type="AlphaFoldDB" id="A0A6I6JYZ1"/>
<reference evidence="1 2" key="1">
    <citation type="submission" date="2019-11" db="EMBL/GenBank/DDBJ databases">
        <authorList>
            <person name="Zheng R.K."/>
            <person name="Sun C.M."/>
        </authorList>
    </citation>
    <scope>NUCLEOTIDE SEQUENCE [LARGE SCALE GENOMIC DNA]</scope>
    <source>
        <strain evidence="1 2">WC007</strain>
    </source>
</reference>
<proteinExistence type="predicted"/>
<protein>
    <submittedName>
        <fullName evidence="1">Uncharacterized protein</fullName>
    </submittedName>
</protein>
<evidence type="ECO:0000313" key="1">
    <source>
        <dbReference type="EMBL" id="QGY44363.1"/>
    </source>
</evidence>
<name>A0A6I6JYZ1_9BACT</name>
<gene>
    <name evidence="1" type="ORF">GM418_12060</name>
</gene>
<sequence length="694" mass="77268">MSELNEKQLLIARREFNFFMTVGEKDFPKLKLNTPLDFFKTKMNKFYEELGCVGFNPAFNELTAVIKIKKETGYSGSLCTKGSFEYVRFYLDYNDGSGWNDMGFTAFNAHDIPTQKDCDSKPEKPIDYVVRLKIKPKQDLCVKANLPKVKAVLSWNSVPAPNDPNLTTGSYVWGDVKEEYIQISPIKFFIPNLPLLEVGSLFEKALLNPEVSLNDIAATIPEGDVSLKKAKKEMLSGKVDFQELANTYRKKKIEPYRFGYKLLKEAGSSPDYTILNNVYKLFESNKLSFVESLGKLNKLKCNTTYEELFCVGADYNQEALIGTLKVKKSAGYNGDLCKDGSREYVSFWIQEEDNCSWEHAGTTSVNVHDIASIPRGGLSYSVILPYDFSKFKRKCNRPRVLKVRAILSWNVPPSGMECSHWGNIVESYIQIKPGMVWTANSPKLITVGGVSTDNINNFTGLTLPGAKIEFNQTNTFNGSPFGGIIVVQGVSAPFAGMKYKVKITNLTTGGSYYLNNKLALLGYNPATGIVTHPVEVPVSDEYTYQPYYNNIDSVLARFSPGTNDKLLVTIENQNGTSDSQVIQMDNTFPAVSLTIDDQGNCSHYAKGDTIHGEFTVDDNYLERYSITTNAGTYTKVGTGLGQSGTTTGSGQFNIVTFTNRNCGSIYLKAIQKTIWNSVKTGTHSDTQRIICLSE</sequence>
<dbReference type="Proteomes" id="UP000428260">
    <property type="component" value="Chromosome"/>
</dbReference>
<keyword evidence="2" id="KW-1185">Reference proteome</keyword>
<organism evidence="1 2">
    <name type="scientific">Maribellus comscasis</name>
    <dbReference type="NCBI Taxonomy" id="2681766"/>
    <lineage>
        <taxon>Bacteria</taxon>
        <taxon>Pseudomonadati</taxon>
        <taxon>Bacteroidota</taxon>
        <taxon>Bacteroidia</taxon>
        <taxon>Marinilabiliales</taxon>
        <taxon>Prolixibacteraceae</taxon>
        <taxon>Maribellus</taxon>
    </lineage>
</organism>
<evidence type="ECO:0000313" key="2">
    <source>
        <dbReference type="Proteomes" id="UP000428260"/>
    </source>
</evidence>
<dbReference type="EMBL" id="CP046401">
    <property type="protein sequence ID" value="QGY44363.1"/>
    <property type="molecule type" value="Genomic_DNA"/>
</dbReference>
<dbReference type="KEGG" id="mcos:GM418_12060"/>
<dbReference type="RefSeq" id="WP_158866424.1">
    <property type="nucleotide sequence ID" value="NZ_CP046401.1"/>
</dbReference>
<accession>A0A6I6JYZ1</accession>